<evidence type="ECO:0000256" key="6">
    <source>
        <dbReference type="ARBA" id="ARBA00022605"/>
    </source>
</evidence>
<protein>
    <recommendedName>
        <fullName evidence="5 12">Adenylosuccinate lyase</fullName>
        <shortName evidence="13">ASL</shortName>
        <ecNumber evidence="4 12">4.3.2.2</ecNumber>
    </recommendedName>
    <alternativeName>
        <fullName evidence="10 13">Adenylosuccinase</fullName>
    </alternativeName>
</protein>
<dbReference type="EC" id="4.3.2.2" evidence="4 12"/>
<evidence type="ECO:0000256" key="2">
    <source>
        <dbReference type="ARBA" id="ARBA00004734"/>
    </source>
</evidence>
<dbReference type="GO" id="GO:0008652">
    <property type="term" value="P:amino acid biosynthetic process"/>
    <property type="evidence" value="ECO:0007669"/>
    <property type="project" value="UniProtKB-KW"/>
</dbReference>
<comment type="similarity">
    <text evidence="3 13">Belongs to the lyase 1 family. Adenylosuccinate lyase subfamily.</text>
</comment>
<proteinExistence type="inferred from homology"/>
<dbReference type="Pfam" id="PF00206">
    <property type="entry name" value="Lyase_1"/>
    <property type="match status" value="1"/>
</dbReference>
<keyword evidence="7 13" id="KW-0658">Purine biosynthesis</keyword>
<gene>
    <name evidence="16" type="primary">purB</name>
    <name evidence="16" type="ORF">MOHU_22790</name>
</gene>
<dbReference type="SUPFAM" id="SSF48557">
    <property type="entry name" value="L-aspartase-like"/>
    <property type="match status" value="1"/>
</dbReference>
<dbReference type="FunFam" id="1.10.275.10:FF:000006">
    <property type="entry name" value="Adenylosuccinate lyase"/>
    <property type="match status" value="1"/>
</dbReference>
<dbReference type="Pfam" id="PF10397">
    <property type="entry name" value="ADSL_C"/>
    <property type="match status" value="1"/>
</dbReference>
<dbReference type="GO" id="GO:0044208">
    <property type="term" value="P:'de novo' AMP biosynthetic process"/>
    <property type="evidence" value="ECO:0007669"/>
    <property type="project" value="UniProtKB-UniPathway"/>
</dbReference>
<evidence type="ECO:0000313" key="16">
    <source>
        <dbReference type="EMBL" id="PRR69739.1"/>
    </source>
</evidence>
<dbReference type="GO" id="GO:0005829">
    <property type="term" value="C:cytosol"/>
    <property type="evidence" value="ECO:0007669"/>
    <property type="project" value="TreeGrafter"/>
</dbReference>
<dbReference type="EMBL" id="PVXM01000052">
    <property type="protein sequence ID" value="PRR69739.1"/>
    <property type="molecule type" value="Genomic_DNA"/>
</dbReference>
<dbReference type="InterPro" id="IPR008948">
    <property type="entry name" value="L-Aspartase-like"/>
</dbReference>
<dbReference type="CDD" id="cd01360">
    <property type="entry name" value="Adenylsuccinate_lyase_1"/>
    <property type="match status" value="1"/>
</dbReference>
<dbReference type="Gene3D" id="1.10.40.30">
    <property type="entry name" value="Fumarase/aspartase (C-terminal domain)"/>
    <property type="match status" value="1"/>
</dbReference>
<keyword evidence="6" id="KW-0028">Amino-acid biosynthesis</keyword>
<evidence type="ECO:0000256" key="13">
    <source>
        <dbReference type="RuleBase" id="RU361172"/>
    </source>
</evidence>
<evidence type="ECO:0000256" key="10">
    <source>
        <dbReference type="ARBA" id="ARBA00030717"/>
    </source>
</evidence>
<evidence type="ECO:0000256" key="7">
    <source>
        <dbReference type="ARBA" id="ARBA00022755"/>
    </source>
</evidence>
<evidence type="ECO:0000256" key="12">
    <source>
        <dbReference type="NCBIfam" id="TIGR00928"/>
    </source>
</evidence>
<dbReference type="InterPro" id="IPR004769">
    <property type="entry name" value="Pur_lyase"/>
</dbReference>
<evidence type="ECO:0000256" key="5">
    <source>
        <dbReference type="ARBA" id="ARBA00017058"/>
    </source>
</evidence>
<reference evidence="16 17" key="1">
    <citation type="submission" date="2018-03" db="EMBL/GenBank/DDBJ databases">
        <title>Genome sequence of Moorella humiferrea DSM 23265.</title>
        <authorList>
            <person name="Poehlein A."/>
            <person name="Daniel R."/>
        </authorList>
    </citation>
    <scope>NUCLEOTIDE SEQUENCE [LARGE SCALE GENOMIC DNA]</scope>
    <source>
        <strain evidence="16 17">DSM 23265</strain>
    </source>
</reference>
<evidence type="ECO:0000256" key="11">
    <source>
        <dbReference type="ARBA" id="ARBA00049115"/>
    </source>
</evidence>
<dbReference type="InterPro" id="IPR022761">
    <property type="entry name" value="Fumarate_lyase_N"/>
</dbReference>
<dbReference type="UniPathway" id="UPA00075">
    <property type="reaction ID" value="UER00336"/>
</dbReference>
<keyword evidence="17" id="KW-1185">Reference proteome</keyword>
<dbReference type="InterPro" id="IPR000362">
    <property type="entry name" value="Fumarate_lyase_fam"/>
</dbReference>
<dbReference type="Gene3D" id="1.10.275.10">
    <property type="entry name" value="Fumarase/aspartase (N-terminal domain)"/>
    <property type="match status" value="1"/>
</dbReference>
<sequence>MIERYTLPEMGKIWEAEHKFRTWLAIEIYACEAWAELGQIPLAALEEIKAKADFDIDRINEIEATTRHDVLAFLTAVAEKVGDASKYIHLGMTSSDVLDTALAVQMRDAADLLLKRLQDLRAELVKKAREHKYTIMIGRTHGVHAEPTTFGLKMALWVMEVDRHIKRLEEAREMIAVGKISGAVGTFANVNPRVEEHVCRRLGLKPAEVSTQIIQRDRHAQFLTTLAVIGSSLEKMATEIRNLQRTDILEVEEPFAKGQKGSSAMPHKRNPIMCERVAGLARVLRGNALAAMENVALWHERDLTHSSVERVIIPDSTILLDYMLVKFTEIIAGLNVYPENMRRNLEATHGLVFSQRLLLALVNKGVLRETAYAWVQRNAMEAWQTRRPFKDLVLKDKDITAHLDPKEIEALFDYDYHLRHVDYIFRRAGLE</sequence>
<evidence type="ECO:0000256" key="14">
    <source>
        <dbReference type="SAM" id="Coils"/>
    </source>
</evidence>
<dbReference type="PANTHER" id="PTHR43172:SF1">
    <property type="entry name" value="ADENYLOSUCCINATE LYASE"/>
    <property type="match status" value="1"/>
</dbReference>
<feature type="coiled-coil region" evidence="14">
    <location>
        <begin position="103"/>
        <end position="130"/>
    </location>
</feature>
<dbReference type="Proteomes" id="UP000238415">
    <property type="component" value="Unassembled WGS sequence"/>
</dbReference>
<evidence type="ECO:0000259" key="15">
    <source>
        <dbReference type="SMART" id="SM00998"/>
    </source>
</evidence>
<comment type="catalytic activity">
    <reaction evidence="9">
        <text>(2S)-2-[5-amino-1-(5-phospho-beta-D-ribosyl)imidazole-4-carboxamido]succinate = 5-amino-1-(5-phospho-beta-D-ribosyl)imidazole-4-carboxamide + fumarate</text>
        <dbReference type="Rhea" id="RHEA:23920"/>
        <dbReference type="ChEBI" id="CHEBI:29806"/>
        <dbReference type="ChEBI" id="CHEBI:58443"/>
        <dbReference type="ChEBI" id="CHEBI:58475"/>
        <dbReference type="EC" id="4.3.2.2"/>
    </reaction>
    <physiologicalReaction direction="left-to-right" evidence="9">
        <dbReference type="Rhea" id="RHEA:23921"/>
    </physiologicalReaction>
</comment>
<feature type="domain" description="Adenylosuccinate lyase C-terminal" evidence="15">
    <location>
        <begin position="349"/>
        <end position="429"/>
    </location>
</feature>
<dbReference type="PROSITE" id="PS00163">
    <property type="entry name" value="FUMARATE_LYASES"/>
    <property type="match status" value="1"/>
</dbReference>
<dbReference type="OrthoDB" id="9768878at2"/>
<keyword evidence="14" id="KW-0175">Coiled coil</keyword>
<evidence type="ECO:0000256" key="3">
    <source>
        <dbReference type="ARBA" id="ARBA00008273"/>
    </source>
</evidence>
<evidence type="ECO:0000256" key="4">
    <source>
        <dbReference type="ARBA" id="ARBA00012339"/>
    </source>
</evidence>
<dbReference type="UniPathway" id="UPA00074">
    <property type="reaction ID" value="UER00132"/>
</dbReference>
<evidence type="ECO:0000256" key="9">
    <source>
        <dbReference type="ARBA" id="ARBA00024477"/>
    </source>
</evidence>
<comment type="catalytic activity">
    <reaction evidence="11">
        <text>N(6)-(1,2-dicarboxyethyl)-AMP = fumarate + AMP</text>
        <dbReference type="Rhea" id="RHEA:16853"/>
        <dbReference type="ChEBI" id="CHEBI:29806"/>
        <dbReference type="ChEBI" id="CHEBI:57567"/>
        <dbReference type="ChEBI" id="CHEBI:456215"/>
        <dbReference type="EC" id="4.3.2.2"/>
    </reaction>
    <physiologicalReaction direction="left-to-right" evidence="11">
        <dbReference type="Rhea" id="RHEA:16854"/>
    </physiologicalReaction>
</comment>
<keyword evidence="8 13" id="KW-0456">Lyase</keyword>
<dbReference type="Gene3D" id="1.20.200.10">
    <property type="entry name" value="Fumarase/aspartase (Central domain)"/>
    <property type="match status" value="1"/>
</dbReference>
<comment type="pathway">
    <text evidence="1 13">Purine metabolism; IMP biosynthesis via de novo pathway; 5-amino-1-(5-phospho-D-ribosyl)imidazole-4-carboxamide from 5-amino-1-(5-phospho-D-ribosyl)imidazole-4-carboxylate: step 2/2.</text>
</comment>
<dbReference type="PRINTS" id="PR00145">
    <property type="entry name" value="ARGSUCLYASE"/>
</dbReference>
<comment type="caution">
    <text evidence="16">The sequence shown here is derived from an EMBL/GenBank/DDBJ whole genome shotgun (WGS) entry which is preliminary data.</text>
</comment>
<dbReference type="InterPro" id="IPR024083">
    <property type="entry name" value="Fumarase/histidase_N"/>
</dbReference>
<dbReference type="PANTHER" id="PTHR43172">
    <property type="entry name" value="ADENYLOSUCCINATE LYASE"/>
    <property type="match status" value="1"/>
</dbReference>
<dbReference type="RefSeq" id="WP_106006198.1">
    <property type="nucleotide sequence ID" value="NZ_CP136419.1"/>
</dbReference>
<dbReference type="SMART" id="SM00998">
    <property type="entry name" value="ADSL_C"/>
    <property type="match status" value="1"/>
</dbReference>
<name>A0A2T0AM86_9FIRM</name>
<evidence type="ECO:0000256" key="1">
    <source>
        <dbReference type="ARBA" id="ARBA00004706"/>
    </source>
</evidence>
<organism evidence="16 17">
    <name type="scientific">Neomoorella humiferrea</name>
    <dbReference type="NCBI Taxonomy" id="676965"/>
    <lineage>
        <taxon>Bacteria</taxon>
        <taxon>Bacillati</taxon>
        <taxon>Bacillota</taxon>
        <taxon>Clostridia</taxon>
        <taxon>Neomoorellales</taxon>
        <taxon>Neomoorellaceae</taxon>
        <taxon>Neomoorella</taxon>
    </lineage>
</organism>
<dbReference type="GO" id="GO:0006189">
    <property type="term" value="P:'de novo' IMP biosynthetic process"/>
    <property type="evidence" value="ECO:0007669"/>
    <property type="project" value="UniProtKB-UniPathway"/>
</dbReference>
<dbReference type="GO" id="GO:0070626">
    <property type="term" value="F:(S)-2-(5-amino-1-(5-phospho-D-ribosyl)imidazole-4-carboxamido) succinate lyase (fumarate-forming) activity"/>
    <property type="evidence" value="ECO:0007669"/>
    <property type="project" value="TreeGrafter"/>
</dbReference>
<dbReference type="GO" id="GO:0004018">
    <property type="term" value="F:N6-(1,2-dicarboxyethyl)AMP AMP-lyase (fumarate-forming) activity"/>
    <property type="evidence" value="ECO:0007669"/>
    <property type="project" value="UniProtKB-UniRule"/>
</dbReference>
<dbReference type="NCBIfam" id="TIGR00928">
    <property type="entry name" value="purB"/>
    <property type="match status" value="1"/>
</dbReference>
<accession>A0A2T0AM86</accession>
<dbReference type="AlphaFoldDB" id="A0A2T0AM86"/>
<dbReference type="FunFam" id="1.10.40.30:FF:000007">
    <property type="entry name" value="Adenylosuccinate lyase"/>
    <property type="match status" value="1"/>
</dbReference>
<evidence type="ECO:0000313" key="17">
    <source>
        <dbReference type="Proteomes" id="UP000238415"/>
    </source>
</evidence>
<dbReference type="PRINTS" id="PR00149">
    <property type="entry name" value="FUMRATELYASE"/>
</dbReference>
<evidence type="ECO:0000256" key="8">
    <source>
        <dbReference type="ARBA" id="ARBA00023239"/>
    </source>
</evidence>
<comment type="pathway">
    <text evidence="2 13">Purine metabolism; AMP biosynthesis via de novo pathway; AMP from IMP: step 2/2.</text>
</comment>
<dbReference type="InterPro" id="IPR019468">
    <property type="entry name" value="AdenyloSucc_lyase_C"/>
</dbReference>
<dbReference type="InterPro" id="IPR020557">
    <property type="entry name" value="Fumarate_lyase_CS"/>
</dbReference>
<dbReference type="FunFam" id="1.20.200.10:FF:000008">
    <property type="entry name" value="Adenylosuccinate lyase"/>
    <property type="match status" value="1"/>
</dbReference>